<name>A0ABW6JJ46_STRCE</name>
<dbReference type="Gene3D" id="3.40.50.300">
    <property type="entry name" value="P-loop containing nucleotide triphosphate hydrolases"/>
    <property type="match status" value="1"/>
</dbReference>
<evidence type="ECO:0000256" key="1">
    <source>
        <dbReference type="SAM" id="MobiDB-lite"/>
    </source>
</evidence>
<gene>
    <name evidence="2" type="ORF">ACFU0X_20530</name>
</gene>
<keyword evidence="3" id="KW-1185">Reference proteome</keyword>
<evidence type="ECO:0000313" key="3">
    <source>
        <dbReference type="Proteomes" id="UP001600650"/>
    </source>
</evidence>
<dbReference type="EMBL" id="JBHVBU010000058">
    <property type="protein sequence ID" value="MFE7965388.1"/>
    <property type="molecule type" value="Genomic_DNA"/>
</dbReference>
<reference evidence="2 3" key="1">
    <citation type="submission" date="2024-09" db="EMBL/GenBank/DDBJ databases">
        <title>The Natural Products Discovery Center: Release of the First 8490 Sequenced Strains for Exploring Actinobacteria Biosynthetic Diversity.</title>
        <authorList>
            <person name="Kalkreuter E."/>
            <person name="Kautsar S.A."/>
            <person name="Yang D."/>
            <person name="Bader C.D."/>
            <person name="Teijaro C.N."/>
            <person name="Fluegel L."/>
            <person name="Davis C.M."/>
            <person name="Simpson J.R."/>
            <person name="Lauterbach L."/>
            <person name="Steele A.D."/>
            <person name="Gui C."/>
            <person name="Meng S."/>
            <person name="Li G."/>
            <person name="Viehrig K."/>
            <person name="Ye F."/>
            <person name="Su P."/>
            <person name="Kiefer A.F."/>
            <person name="Nichols A."/>
            <person name="Cepeda A.J."/>
            <person name="Yan W."/>
            <person name="Fan B."/>
            <person name="Jiang Y."/>
            <person name="Adhikari A."/>
            <person name="Zheng C.-J."/>
            <person name="Schuster L."/>
            <person name="Cowan T.M."/>
            <person name="Smanski M.J."/>
            <person name="Chevrette M.G."/>
            <person name="De Carvalho L.P.S."/>
            <person name="Shen B."/>
        </authorList>
    </citation>
    <scope>NUCLEOTIDE SEQUENCE [LARGE SCALE GENOMIC DNA]</scope>
    <source>
        <strain evidence="2 3">NPDC057399</strain>
    </source>
</reference>
<protein>
    <recommendedName>
        <fullName evidence="4">AAA+ ATPase domain-containing protein</fullName>
    </recommendedName>
</protein>
<comment type="caution">
    <text evidence="2">The sequence shown here is derived from an EMBL/GenBank/DDBJ whole genome shotgun (WGS) entry which is preliminary data.</text>
</comment>
<evidence type="ECO:0000313" key="2">
    <source>
        <dbReference type="EMBL" id="MFE7965388.1"/>
    </source>
</evidence>
<dbReference type="RefSeq" id="WP_381727250.1">
    <property type="nucleotide sequence ID" value="NZ_JBHVBU010000058.1"/>
</dbReference>
<feature type="region of interest" description="Disordered" evidence="1">
    <location>
        <begin position="187"/>
        <end position="207"/>
    </location>
</feature>
<dbReference type="Proteomes" id="UP001600650">
    <property type="component" value="Unassembled WGS sequence"/>
</dbReference>
<evidence type="ECO:0008006" key="4">
    <source>
        <dbReference type="Google" id="ProtNLM"/>
    </source>
</evidence>
<proteinExistence type="predicted"/>
<feature type="compositionally biased region" description="Pro residues" evidence="1">
    <location>
        <begin position="192"/>
        <end position="203"/>
    </location>
</feature>
<dbReference type="InterPro" id="IPR027417">
    <property type="entry name" value="P-loop_NTPase"/>
</dbReference>
<organism evidence="2 3">
    <name type="scientific">Streptomyces cellulosae</name>
    <dbReference type="NCBI Taxonomy" id="1968"/>
    <lineage>
        <taxon>Bacteria</taxon>
        <taxon>Bacillati</taxon>
        <taxon>Actinomycetota</taxon>
        <taxon>Actinomycetes</taxon>
        <taxon>Kitasatosporales</taxon>
        <taxon>Streptomycetaceae</taxon>
        <taxon>Streptomyces</taxon>
    </lineage>
</organism>
<accession>A0ABW6JJ46</accession>
<sequence length="245" mass="27383">MPTSAITTPTVAEFVATQLHAAASEPGHRLLILAPPHTGKTHGVRHALARILTDHPTQRITYATYDQRAAVYHEQMVRSMLPTRRTRTALRPAATNQLLPNDPPANLVVIDDPVRDRDQAHSAIDRDVTWSWWTNIVTGHLAEHATVAVVMTPRHHDDLAGRLITRERTTLHGGPWNVLRLPAYADHNDPLGRPPGAPLPHPSLPTDRPDAWAAYWDRARTRARTDDWHAQYTCQPPTPDTKDTP</sequence>
<dbReference type="SUPFAM" id="SSF52540">
    <property type="entry name" value="P-loop containing nucleoside triphosphate hydrolases"/>
    <property type="match status" value="1"/>
</dbReference>